<gene>
    <name evidence="11" type="ORF">mPipKuh1_011049</name>
</gene>
<evidence type="ECO:0000313" key="12">
    <source>
        <dbReference type="Proteomes" id="UP000558488"/>
    </source>
</evidence>
<keyword evidence="4 9" id="KW-0732">Signal</keyword>
<evidence type="ECO:0000256" key="7">
    <source>
        <dbReference type="ARBA" id="ARBA00023180"/>
    </source>
</evidence>
<dbReference type="EMBL" id="JACAGB010000014">
    <property type="protein sequence ID" value="KAF6326468.1"/>
    <property type="molecule type" value="Genomic_DNA"/>
</dbReference>
<dbReference type="PANTHER" id="PTHR32217:SF2">
    <property type="entry name" value="LYMPHOCYTE ANTIGEN 6L"/>
    <property type="match status" value="1"/>
</dbReference>
<protein>
    <submittedName>
        <fullName evidence="11">Lymphocyte antigen 6 family member L</fullName>
    </submittedName>
</protein>
<accession>A0A7J7VN73</accession>
<evidence type="ECO:0000313" key="11">
    <source>
        <dbReference type="EMBL" id="KAF6326468.1"/>
    </source>
</evidence>
<evidence type="ECO:0000256" key="8">
    <source>
        <dbReference type="ARBA" id="ARBA00023288"/>
    </source>
</evidence>
<evidence type="ECO:0000256" key="2">
    <source>
        <dbReference type="ARBA" id="ARBA00022475"/>
    </source>
</evidence>
<evidence type="ECO:0000256" key="4">
    <source>
        <dbReference type="ARBA" id="ARBA00022729"/>
    </source>
</evidence>
<dbReference type="InterPro" id="IPR051445">
    <property type="entry name" value="LY6H/LY6L_nAChR_modulators"/>
</dbReference>
<keyword evidence="2" id="KW-1003">Cell membrane</keyword>
<dbReference type="GO" id="GO:0098552">
    <property type="term" value="C:side of membrane"/>
    <property type="evidence" value="ECO:0007669"/>
    <property type="project" value="UniProtKB-KW"/>
</dbReference>
<reference evidence="11 12" key="1">
    <citation type="journal article" date="2020" name="Nature">
        <title>Six reference-quality genomes reveal evolution of bat adaptations.</title>
        <authorList>
            <person name="Jebb D."/>
            <person name="Huang Z."/>
            <person name="Pippel M."/>
            <person name="Hughes G.M."/>
            <person name="Lavrichenko K."/>
            <person name="Devanna P."/>
            <person name="Winkler S."/>
            <person name="Jermiin L.S."/>
            <person name="Skirmuntt E.C."/>
            <person name="Katzourakis A."/>
            <person name="Burkitt-Gray L."/>
            <person name="Ray D.A."/>
            <person name="Sullivan K.A.M."/>
            <person name="Roscito J.G."/>
            <person name="Kirilenko B.M."/>
            <person name="Davalos L.M."/>
            <person name="Corthals A.P."/>
            <person name="Power M.L."/>
            <person name="Jones G."/>
            <person name="Ransome R.D."/>
            <person name="Dechmann D.K.N."/>
            <person name="Locatelli A.G."/>
            <person name="Puechmaille S.J."/>
            <person name="Fedrigo O."/>
            <person name="Jarvis E.D."/>
            <person name="Hiller M."/>
            <person name="Vernes S.C."/>
            <person name="Myers E.W."/>
            <person name="Teeling E.C."/>
        </authorList>
    </citation>
    <scope>NUCLEOTIDE SEQUENCE [LARGE SCALE GENOMIC DNA]</scope>
    <source>
        <strain evidence="11">MPipKuh1</strain>
        <tissue evidence="11">Flight muscle</tissue>
    </source>
</reference>
<evidence type="ECO:0000256" key="1">
    <source>
        <dbReference type="ARBA" id="ARBA00004609"/>
    </source>
</evidence>
<name>A0A7J7VN73_PIPKU</name>
<keyword evidence="12" id="KW-1185">Reference proteome</keyword>
<evidence type="ECO:0000256" key="5">
    <source>
        <dbReference type="ARBA" id="ARBA00023136"/>
    </source>
</evidence>
<dbReference type="AlphaFoldDB" id="A0A7J7VN73"/>
<sequence>MEALALWALLAVLVLWGRGAAPLGLSSRRAQTGGNLTCFRCFKAESAEQCRPALCARTDRVCVAHTLTLRLKSKVWLMLSKRCAPRCPNANTAFEWLSEPWLLRQVHRQCCNVSFCNAAPAPRPRGPGLLLPLGLGLLAASL</sequence>
<organism evidence="11 12">
    <name type="scientific">Pipistrellus kuhlii</name>
    <name type="common">Kuhl's pipistrelle</name>
    <dbReference type="NCBI Taxonomy" id="59472"/>
    <lineage>
        <taxon>Eukaryota</taxon>
        <taxon>Metazoa</taxon>
        <taxon>Chordata</taxon>
        <taxon>Craniata</taxon>
        <taxon>Vertebrata</taxon>
        <taxon>Euteleostomi</taxon>
        <taxon>Mammalia</taxon>
        <taxon>Eutheria</taxon>
        <taxon>Laurasiatheria</taxon>
        <taxon>Chiroptera</taxon>
        <taxon>Yangochiroptera</taxon>
        <taxon>Vespertilionidae</taxon>
        <taxon>Pipistrellus</taxon>
    </lineage>
</organism>
<keyword evidence="3" id="KW-0336">GPI-anchor</keyword>
<dbReference type="GO" id="GO:0005886">
    <property type="term" value="C:plasma membrane"/>
    <property type="evidence" value="ECO:0007669"/>
    <property type="project" value="UniProtKB-SubCell"/>
</dbReference>
<dbReference type="InterPro" id="IPR045860">
    <property type="entry name" value="Snake_toxin-like_sf"/>
</dbReference>
<evidence type="ECO:0000256" key="3">
    <source>
        <dbReference type="ARBA" id="ARBA00022622"/>
    </source>
</evidence>
<comment type="subcellular location">
    <subcellularLocation>
        <location evidence="1">Cell membrane</location>
        <topology evidence="1">Lipid-anchor</topology>
        <topology evidence="1">GPI-anchor</topology>
    </subcellularLocation>
</comment>
<dbReference type="CDD" id="cd23551">
    <property type="entry name" value="TFP_LU_ECD_Ly6L"/>
    <property type="match status" value="1"/>
</dbReference>
<feature type="domain" description="UPAR/Ly6" evidence="10">
    <location>
        <begin position="35"/>
        <end position="118"/>
    </location>
</feature>
<keyword evidence="6" id="KW-1015">Disulfide bond</keyword>
<evidence type="ECO:0000256" key="9">
    <source>
        <dbReference type="SAM" id="SignalP"/>
    </source>
</evidence>
<dbReference type="SUPFAM" id="SSF57302">
    <property type="entry name" value="Snake toxin-like"/>
    <property type="match status" value="1"/>
</dbReference>
<dbReference type="Pfam" id="PF00021">
    <property type="entry name" value="UPAR_LY6"/>
    <property type="match status" value="1"/>
</dbReference>
<dbReference type="Gene3D" id="2.10.60.10">
    <property type="entry name" value="CD59"/>
    <property type="match status" value="1"/>
</dbReference>
<keyword evidence="8" id="KW-0449">Lipoprotein</keyword>
<dbReference type="PANTHER" id="PTHR32217">
    <property type="entry name" value="LYMPHOCYTE ANTIGEN 6H"/>
    <property type="match status" value="1"/>
</dbReference>
<feature type="signal peptide" evidence="9">
    <location>
        <begin position="1"/>
        <end position="19"/>
    </location>
</feature>
<dbReference type="InterPro" id="IPR016054">
    <property type="entry name" value="LY6_UPA_recep-like"/>
</dbReference>
<proteinExistence type="predicted"/>
<evidence type="ECO:0000256" key="6">
    <source>
        <dbReference type="ARBA" id="ARBA00023157"/>
    </source>
</evidence>
<evidence type="ECO:0000259" key="10">
    <source>
        <dbReference type="Pfam" id="PF00021"/>
    </source>
</evidence>
<feature type="chain" id="PRO_5029607219" evidence="9">
    <location>
        <begin position="20"/>
        <end position="142"/>
    </location>
</feature>
<dbReference type="Proteomes" id="UP000558488">
    <property type="component" value="Unassembled WGS sequence"/>
</dbReference>
<comment type="caution">
    <text evidence="11">The sequence shown here is derived from an EMBL/GenBank/DDBJ whole genome shotgun (WGS) entry which is preliminary data.</text>
</comment>
<keyword evidence="7" id="KW-0325">Glycoprotein</keyword>
<keyword evidence="5" id="KW-0472">Membrane</keyword>